<reference evidence="1" key="1">
    <citation type="submission" date="2013-12" db="EMBL/GenBank/DDBJ databases">
        <title>The Genome Sequence of Aphanomyces astaci APO3.</title>
        <authorList>
            <consortium name="The Broad Institute Genomics Platform"/>
            <person name="Russ C."/>
            <person name="Tyler B."/>
            <person name="van West P."/>
            <person name="Dieguez-Uribeondo J."/>
            <person name="Young S.K."/>
            <person name="Zeng Q."/>
            <person name="Gargeya S."/>
            <person name="Fitzgerald M."/>
            <person name="Abouelleil A."/>
            <person name="Alvarado L."/>
            <person name="Chapman S.B."/>
            <person name="Gainer-Dewar J."/>
            <person name="Goldberg J."/>
            <person name="Griggs A."/>
            <person name="Gujja S."/>
            <person name="Hansen M."/>
            <person name="Howarth C."/>
            <person name="Imamovic A."/>
            <person name="Ireland A."/>
            <person name="Larimer J."/>
            <person name="McCowan C."/>
            <person name="Murphy C."/>
            <person name="Pearson M."/>
            <person name="Poon T.W."/>
            <person name="Priest M."/>
            <person name="Roberts A."/>
            <person name="Saif S."/>
            <person name="Shea T."/>
            <person name="Sykes S."/>
            <person name="Wortman J."/>
            <person name="Nusbaum C."/>
            <person name="Birren B."/>
        </authorList>
    </citation>
    <scope>NUCLEOTIDE SEQUENCE [LARGE SCALE GENOMIC DNA]</scope>
    <source>
        <strain evidence="1">APO3</strain>
    </source>
</reference>
<gene>
    <name evidence="1" type="ORF">H257_18733</name>
</gene>
<dbReference type="AlphaFoldDB" id="W4FC99"/>
<dbReference type="VEuPathDB" id="FungiDB:H257_18733"/>
<accession>W4FC99</accession>
<protein>
    <submittedName>
        <fullName evidence="1">Uncharacterized protein</fullName>
    </submittedName>
</protein>
<organism evidence="1">
    <name type="scientific">Aphanomyces astaci</name>
    <name type="common">Crayfish plague agent</name>
    <dbReference type="NCBI Taxonomy" id="112090"/>
    <lineage>
        <taxon>Eukaryota</taxon>
        <taxon>Sar</taxon>
        <taxon>Stramenopiles</taxon>
        <taxon>Oomycota</taxon>
        <taxon>Saprolegniomycetes</taxon>
        <taxon>Saprolegniales</taxon>
        <taxon>Verrucalvaceae</taxon>
        <taxon>Aphanomyces</taxon>
    </lineage>
</organism>
<sequence>MICQQKLRKYLTSSTRFQGYDEDEDYVAKSYINLSNHRDNLKYIKETDLEKARLSIVHTNLAWRRLKEAHEKTTIINKMLLHRELSTLTWKPIETCATFVHRFQECVRKFF</sequence>
<dbReference type="EMBL" id="KI913321">
    <property type="protein sequence ID" value="ETV64353.1"/>
    <property type="molecule type" value="Genomic_DNA"/>
</dbReference>
<dbReference type="GeneID" id="20820729"/>
<evidence type="ECO:0000313" key="1">
    <source>
        <dbReference type="EMBL" id="ETV64353.1"/>
    </source>
</evidence>
<name>W4FC99_APHAT</name>
<dbReference type="OrthoDB" id="439192at2759"/>
<proteinExistence type="predicted"/>
<dbReference type="RefSeq" id="XP_009846160.1">
    <property type="nucleotide sequence ID" value="XM_009847858.1"/>
</dbReference>